<dbReference type="PIRSF" id="PIRSF017082">
    <property type="entry name" value="YflP"/>
    <property type="match status" value="1"/>
</dbReference>
<feature type="signal peptide" evidence="2">
    <location>
        <begin position="1"/>
        <end position="34"/>
    </location>
</feature>
<evidence type="ECO:0000256" key="2">
    <source>
        <dbReference type="SAM" id="SignalP"/>
    </source>
</evidence>
<keyword evidence="4" id="KW-1185">Reference proteome</keyword>
<dbReference type="RefSeq" id="WP_114470677.1">
    <property type="nucleotide sequence ID" value="NZ_QPJK01000008.1"/>
</dbReference>
<evidence type="ECO:0000313" key="3">
    <source>
        <dbReference type="EMBL" id="RCW68153.1"/>
    </source>
</evidence>
<dbReference type="InterPro" id="IPR042100">
    <property type="entry name" value="Bug_dom1"/>
</dbReference>
<sequence>MRAPTTTFSAAACTRRAATAALLALAAALPAAHAAGYPDKPVRIIVPYAPGGGADTAARAIGQRLTEVFGQSFIVENKAGASTQSGTLAVVRAAPDGYTLLLGTANLATNAVLFDKLPYDAQRDLAPISLITKAPVYVVVHAESPLKDLKGLIAQTRSTKDGLSYGTAGNGSIPHLAGELFRATTGAQLLHVPYKGSSEAVAALVGKQIDLSFDNLPPTNSMIRAGKLRPLAVAAAKRSALLPEVPTTGELGVPMEASSWWGLLAPAGTPPAIVATLNKAMVEALATPQMREHLARLGIEPESCSPAEFTALIKAETEKWGRVSKSANIKAD</sequence>
<keyword evidence="3" id="KW-0675">Receptor</keyword>
<dbReference type="Pfam" id="PF03401">
    <property type="entry name" value="TctC"/>
    <property type="match status" value="1"/>
</dbReference>
<dbReference type="OrthoDB" id="8678390at2"/>
<feature type="chain" id="PRO_5017051987" evidence="2">
    <location>
        <begin position="35"/>
        <end position="332"/>
    </location>
</feature>
<organism evidence="3 4">
    <name type="scientific">Pseudorhodoferax soli</name>
    <dbReference type="NCBI Taxonomy" id="545864"/>
    <lineage>
        <taxon>Bacteria</taxon>
        <taxon>Pseudomonadati</taxon>
        <taxon>Pseudomonadota</taxon>
        <taxon>Betaproteobacteria</taxon>
        <taxon>Burkholderiales</taxon>
        <taxon>Comamonadaceae</taxon>
    </lineage>
</organism>
<dbReference type="Gene3D" id="3.40.190.150">
    <property type="entry name" value="Bordetella uptake gene, domain 1"/>
    <property type="match status" value="1"/>
</dbReference>
<gene>
    <name evidence="3" type="ORF">DES41_108335</name>
</gene>
<dbReference type="Gene3D" id="3.40.190.10">
    <property type="entry name" value="Periplasmic binding protein-like II"/>
    <property type="match status" value="1"/>
</dbReference>
<comment type="caution">
    <text evidence="3">The sequence shown here is derived from an EMBL/GenBank/DDBJ whole genome shotgun (WGS) entry which is preliminary data.</text>
</comment>
<proteinExistence type="inferred from homology"/>
<dbReference type="AlphaFoldDB" id="A0A368XJN0"/>
<dbReference type="PANTHER" id="PTHR42928">
    <property type="entry name" value="TRICARBOXYLATE-BINDING PROTEIN"/>
    <property type="match status" value="1"/>
</dbReference>
<dbReference type="InterPro" id="IPR005064">
    <property type="entry name" value="BUG"/>
</dbReference>
<accession>A0A368XJN0</accession>
<dbReference type="EMBL" id="QPJK01000008">
    <property type="protein sequence ID" value="RCW68153.1"/>
    <property type="molecule type" value="Genomic_DNA"/>
</dbReference>
<reference evidence="3 4" key="1">
    <citation type="submission" date="2018-07" db="EMBL/GenBank/DDBJ databases">
        <title>Genomic Encyclopedia of Type Strains, Phase IV (KMG-IV): sequencing the most valuable type-strain genomes for metagenomic binning, comparative biology and taxonomic classification.</title>
        <authorList>
            <person name="Goeker M."/>
        </authorList>
    </citation>
    <scope>NUCLEOTIDE SEQUENCE [LARGE SCALE GENOMIC DNA]</scope>
    <source>
        <strain evidence="3 4">DSM 21634</strain>
    </source>
</reference>
<keyword evidence="2" id="KW-0732">Signal</keyword>
<evidence type="ECO:0000256" key="1">
    <source>
        <dbReference type="ARBA" id="ARBA00006987"/>
    </source>
</evidence>
<evidence type="ECO:0000313" key="4">
    <source>
        <dbReference type="Proteomes" id="UP000252884"/>
    </source>
</evidence>
<dbReference type="PANTHER" id="PTHR42928:SF5">
    <property type="entry name" value="BLR1237 PROTEIN"/>
    <property type="match status" value="1"/>
</dbReference>
<dbReference type="SUPFAM" id="SSF53850">
    <property type="entry name" value="Periplasmic binding protein-like II"/>
    <property type="match status" value="1"/>
</dbReference>
<comment type="similarity">
    <text evidence="1">Belongs to the UPF0065 (bug) family.</text>
</comment>
<dbReference type="CDD" id="cd13578">
    <property type="entry name" value="PBP2_Bug27"/>
    <property type="match status" value="1"/>
</dbReference>
<name>A0A368XJN0_9BURK</name>
<protein>
    <submittedName>
        <fullName evidence="3">Tripartite-type tricarboxylate transporter receptor subunit TctC</fullName>
    </submittedName>
</protein>
<dbReference type="Proteomes" id="UP000252884">
    <property type="component" value="Unassembled WGS sequence"/>
</dbReference>